<feature type="region of interest" description="Disordered" evidence="1">
    <location>
        <begin position="70"/>
        <end position="99"/>
    </location>
</feature>
<evidence type="ECO:0000313" key="3">
    <source>
        <dbReference type="Proteomes" id="UP000185491"/>
    </source>
</evidence>
<sequence>MATLTYAYSEQTAVVGPLGVEDNPHSWDLCDKHSSRITAPHGWELLRVGHVELDDDDLMGLAEAVGAGRATGELGSDVDPIDYEPTFDGSDPDRSNHPVFRMRRVADVRAARRAHLSVVPDEDSAKQED</sequence>
<keyword evidence="3" id="KW-1185">Reference proteome</keyword>
<dbReference type="Pfam" id="PF12005">
    <property type="entry name" value="DUF3499"/>
    <property type="match status" value="1"/>
</dbReference>
<dbReference type="EMBL" id="CP009249">
    <property type="protein sequence ID" value="APT93101.1"/>
    <property type="molecule type" value="Genomic_DNA"/>
</dbReference>
<gene>
    <name evidence="2" type="ORF">CPHO_09610</name>
</gene>
<evidence type="ECO:0008006" key="4">
    <source>
        <dbReference type="Google" id="ProtNLM"/>
    </source>
</evidence>
<dbReference type="AlphaFoldDB" id="A0A1L7D4Y4"/>
<dbReference type="STRING" id="161895.CPHO_09610"/>
<proteinExistence type="predicted"/>
<reference evidence="2 3" key="1">
    <citation type="submission" date="2014-08" db="EMBL/GenBank/DDBJ databases">
        <title>Complete genome sequence of Corynebacterium phocae M408/89/1(T)(=DSM 44612(T)), isolated from the common seal (Phoca vitulina).</title>
        <authorList>
            <person name="Ruckert C."/>
            <person name="Albersmeier A."/>
            <person name="Winkler A."/>
            <person name="Kalinowski J."/>
        </authorList>
    </citation>
    <scope>NUCLEOTIDE SEQUENCE [LARGE SCALE GENOMIC DNA]</scope>
    <source>
        <strain evidence="2 3">M408/89/1</strain>
    </source>
</reference>
<dbReference type="InterPro" id="IPR021888">
    <property type="entry name" value="DUF3499"/>
</dbReference>
<dbReference type="KEGG" id="cpho:CPHO_09610"/>
<protein>
    <recommendedName>
        <fullName evidence="4">DUF3499 domain-containing protein</fullName>
    </recommendedName>
</protein>
<name>A0A1L7D4Y4_9CORY</name>
<accession>A0A1L7D4Y4</accession>
<evidence type="ECO:0000256" key="1">
    <source>
        <dbReference type="SAM" id="MobiDB-lite"/>
    </source>
</evidence>
<evidence type="ECO:0000313" key="2">
    <source>
        <dbReference type="EMBL" id="APT93101.1"/>
    </source>
</evidence>
<dbReference type="Proteomes" id="UP000185491">
    <property type="component" value="Chromosome"/>
</dbReference>
<organism evidence="2 3">
    <name type="scientific">Corynebacterium phocae</name>
    <dbReference type="NCBI Taxonomy" id="161895"/>
    <lineage>
        <taxon>Bacteria</taxon>
        <taxon>Bacillati</taxon>
        <taxon>Actinomycetota</taxon>
        <taxon>Actinomycetes</taxon>
        <taxon>Mycobacteriales</taxon>
        <taxon>Corynebacteriaceae</taxon>
        <taxon>Corynebacterium</taxon>
    </lineage>
</organism>